<evidence type="ECO:0000313" key="6">
    <source>
        <dbReference type="Proteomes" id="UP000460412"/>
    </source>
</evidence>
<feature type="region of interest" description="Disordered" evidence="2">
    <location>
        <begin position="2726"/>
        <end position="2759"/>
    </location>
</feature>
<keyword evidence="5" id="KW-0547">Nucleotide-binding</keyword>
<dbReference type="InterPro" id="IPR014001">
    <property type="entry name" value="Helicase_ATP-bd"/>
</dbReference>
<evidence type="ECO:0000256" key="2">
    <source>
        <dbReference type="SAM" id="MobiDB-lite"/>
    </source>
</evidence>
<feature type="region of interest" description="Disordered" evidence="2">
    <location>
        <begin position="1449"/>
        <end position="1469"/>
    </location>
</feature>
<dbReference type="InterPro" id="IPR029063">
    <property type="entry name" value="SAM-dependent_MTases_sf"/>
</dbReference>
<feature type="region of interest" description="Disordered" evidence="2">
    <location>
        <begin position="3112"/>
        <end position="3173"/>
    </location>
</feature>
<feature type="compositionally biased region" description="Basic and acidic residues" evidence="2">
    <location>
        <begin position="802"/>
        <end position="818"/>
    </location>
</feature>
<feature type="compositionally biased region" description="Basic and acidic residues" evidence="2">
    <location>
        <begin position="22"/>
        <end position="39"/>
    </location>
</feature>
<dbReference type="Pfam" id="PF21849">
    <property type="entry name" value="DUF6908"/>
    <property type="match status" value="1"/>
</dbReference>
<feature type="compositionally biased region" description="Basic and acidic residues" evidence="2">
    <location>
        <begin position="835"/>
        <end position="861"/>
    </location>
</feature>
<dbReference type="InterPro" id="IPR001650">
    <property type="entry name" value="Helicase_C-like"/>
</dbReference>
<feature type="compositionally biased region" description="Basic and acidic residues" evidence="2">
    <location>
        <begin position="3121"/>
        <end position="3143"/>
    </location>
</feature>
<dbReference type="Pfam" id="PF04851">
    <property type="entry name" value="ResIII"/>
    <property type="match status" value="1"/>
</dbReference>
<dbReference type="SMART" id="SM00490">
    <property type="entry name" value="HELICc"/>
    <property type="match status" value="1"/>
</dbReference>
<accession>A0A7X3MLL6</accession>
<name>A0A7X3MLL6_9FIRM</name>
<feature type="region of interest" description="Disordered" evidence="2">
    <location>
        <begin position="1"/>
        <end position="46"/>
    </location>
</feature>
<dbReference type="SUPFAM" id="SSF52540">
    <property type="entry name" value="P-loop containing nucleoside triphosphate hydrolases"/>
    <property type="match status" value="2"/>
</dbReference>
<dbReference type="SUPFAM" id="SSF55271">
    <property type="entry name" value="DNA repair protein MutS, domain I"/>
    <property type="match status" value="1"/>
</dbReference>
<sequence length="3173" mass="356682">MGTGGEQPDSAGGGSGASGDRVPVEPEGQNKEKEQETAGDKPAVSAPAYFQMSLFPTVEEQVERIAQTKEEEKRAVSPASGKSAVPEVAEGVIGRALTSGSNEKGSTMRIAAFYQKSPSIGEAAAFLQNEYGTGGKGLTIAGEKYAMWFDKEGIKIAPGRTANIPGATLVTWEQAAGQVSELLEGGIYAAQEILDTARANEYQELAAQLWYLRQDLSEEAVKRGYLPRVSALYGGFPDSTEKIAGLLEEKISRDGFVAELTGFVGAYEADPDLMRFHFHNPQAVLSRLSELDIEPRQFHALEGFEPAKGSFITEDEIDRMFSRGSGVSEGKMRIYSYFMQGHDAKERADFLKNEYGDGGHGRMGYDEWHDSKGIKFTRSDEASGFDGYDTVKMNWNQVQKRIGELIDTGRYLNPKEMAYTSEYEKIQLARSIYAFYYYCPNTPNPGNSAEWDVNAAERDFKPMLDEPKYSAALYEDMVESFATVTPDESRSYSIMQKAIKDMGAYQRGEYSLFTPLPEETLRAERQKREAAKKEAKEKQNAPKKEKEPAGELEAAARALAKKQKGKVKERADGQLAFDFAAAGAEDAGQAGTDLKDTDSSLEQVKAQEEDVWSRYSLGYGSKGNGLTVWNRLEEVHGDYKTIAHIDAERNVKFYDEKLPEIVKAKIRKVAATEQMDMSVTQKVPIFSTPPQIEPEIQAEKKVEAAPAGKSPVEIYREALSMLSDVVRQSSFYSYLRDRETDYDGAAAELDNELGFFINEIAESQPELYDAFQSLPMFRAWMVEDILERTYQDVVTDSRDAIERHTGDADVPEWAKEPEADAEQAVTENPETVSVENRDEISPEESGRTEGKGTGEAKTQDKKKGRTLPELNYRAFMRLFPDFTKENYRAMQFKAGESMMPLHIEAIGNGEISIAHYYRQNGDTMADPEMTFRIDHEKGTLEPLTYQQDSLGLYQQVYPEPGRWIPKLRKDLNRFANQWFHNIEIQNYIPERAVMEADGNRTEISYQDGKPVIQEEPAPVLEETEKGAGTKQEDTNLTPNVEEYLNLKAEHPDKLVGVEVGEYILFYGKDAQAAAPALSAKLLTKEIPGLGETPVTGGKGWQAVVKDLLEHGQSVVIARPDPERGENAPYEIVKERDIADYIPLGMKLTIDGRHMEVDSIDYENGRVSLKDLDMQGWFPIFREESVPFVRECVEQEWENSLESGELPEEAPQAEKEAGGQEEETHTLADSADFKEAMRLLEDFCNSEYDDGVVDLGNPEHLEIAFTNTEDEQHDIQVEVNLLEHSISQFFDGVCVDKREYGSIRELIDAELSRLDFDELVRLDASVEKLLDRQGSSELEEAKRLIEDFCLDEYEQDSVDFGNLAKVPLAYGVTDSGGLEVQVNVDLIHFSLSQYVDGKCVEERQYDSLRELIDGELAFLDYDQLIYLEPGIEERLEAELNEKIRWEEMQGAREGVTPTEWETTGREEEEPPDMVEIEGGEIVTEGPAEGYSTGLPYDIVIEKLHFGPERHNFHITDDALGTGGQKAKYQDNLAAIRTLTQIEAENRLATEQEQEVLSRYVGWGGLSQAFDADNEKWGKEYTELKELLTPAEYESARSTVLNAHYTSPIVIKAMYEAVKRMDFTPGNILEPSCGIGNFFGLVPEEFEKSNLYGVELDSLTGRIAKQLYQKAEITVGGFETTEHPNDFFDLAVGNVPFGEYKVHDKQYDKQNLLIHDYFLTKTLDKVRPGGVVAFITSKGTMDKANGKVREALAQKADLLGAVRLPNNAFKANAGTDVTADILFFQKRGSAPEKLPDWVNVGQTEDGIPINNYYLQNPDMVLGKMAFWENMYGNATETACVPLEGADLKEQLAEAVIHIRTPDRELLHMDAPEQAEEEKAETIPADPNVRNFSFTEKGGKLYFRENSRMKQIEVGKTPAARIRGMIAIRDSARRLIDLQLSGAEDAEIGKEQAKLNALYDNFQKKYGLLGSAGNRLAFRQDSSYPLLCSLEVLDEEGNLKRKADMFTKRTIQHRQPVTSVDTAVEALGVSIGERACVDLGFMASLMGGGDKIPQIISDLKGIIFKDPDSGPAVISEENTDWHKGWQTADEYLSGDVRRKLEKAKKAAEEYPEFSANVEALLAVQPKDLTAPEISVRIGAPWIDTKYYKQFLFELLQTPGRLQNGRIDVLYSDVTGEWRIKGKSEDSITNTRVHTTYGTKRINAYEIFEASLNQRSVQIFDTHRDADGKEIRVLNEKETAIAQQKQDAMKEAFHDWIFKDPERRTDLCAVYNRMFNSTRPREYDGRHINFIGMNPEIKLEPHQRNAVARILYGGNTLLAHVVGAGKTYEMIAAAMESKRLGLCKKSIMVVPNHLTEQWGGDFLTLYPGAKVLVATKKDFEPKNRKRFCARIATGDYDAVIIGHSQFEKIPISPERQMAIIQDQIDEIVFAIAEAKANREEKFTVKQMEKTKKNLEAKIKKLYDKKKDDTVTFEELGVDRLFVDEAHSFKNLYMHTKMRNVAGISQTDAQKSSDMFAKCRYMDEITGGRGVVFATGTPVSNSMVELYTMMRYLQYSILEDGYRDSTGKIRSLKHFDNWAATFGEQVTAVELKPEGTGFRLKTRFARFYNLPELINRWKEAADIQTADMLKLPVPEAEYVTVQTEPSEAQKAMVKSLADRAEKIRKEKIDPRIDNMLKITSDGRKLALDQRIMNPLLPDDPGSKVNACVDNVFRIWQESAETKGTQLIFSDLSTPKGKAEPKKEEAKENTEGTETEAAATEEETAMEASVYEDIRKKLIAKGIPPQEIAFIHDANTETQKAELFAKVRNGQVRVLLGSTQKMGAGTNVQTKLVASHDLDCPWRPADLEQRAGRIVRRGNENDHVKIYRYVTKGTFDAYTWGLVESKQKFIGQIMTSKSPARSIEDVDATALSYAEVKMLATGDVRIKEKMDLDIQVTKLKMLKSNHQAQQYEMQDKVRGYYPNKIKETQLYIDCLNADLPVLEAHPVKEDAFSMTVMGNVYTERKEAGKAIVAACRLMDDPGKEIELGEYRGFPMKLMFDGAKFKVTMKQHLTHTAELSDDVVGNITRINNALEKIPQSLANHKENMARLHKELESAKEEAERPFAQEAELQEKSARLAELNTVLDNEEKGRGTEPPRETEEDAERGNEKPSILKTLKEYERPAPANFGAERGQEREAI</sequence>
<keyword evidence="1" id="KW-0175">Coiled coil</keyword>
<dbReference type="Gene3D" id="3.40.1170.10">
    <property type="entry name" value="DNA repair protein MutS, domain I"/>
    <property type="match status" value="1"/>
</dbReference>
<dbReference type="Pfam" id="PF00271">
    <property type="entry name" value="Helicase_C"/>
    <property type="match status" value="1"/>
</dbReference>
<feature type="compositionally biased region" description="Acidic residues" evidence="2">
    <location>
        <begin position="2745"/>
        <end position="2759"/>
    </location>
</feature>
<dbReference type="PANTHER" id="PTHR41313">
    <property type="entry name" value="ADENINE-SPECIFIC METHYLTRANSFERASE"/>
    <property type="match status" value="1"/>
</dbReference>
<keyword evidence="6" id="KW-1185">Reference proteome</keyword>
<comment type="caution">
    <text evidence="5">The sequence shown here is derived from an EMBL/GenBank/DDBJ whole genome shotgun (WGS) entry which is preliminary data.</text>
</comment>
<evidence type="ECO:0000259" key="3">
    <source>
        <dbReference type="SMART" id="SM00487"/>
    </source>
</evidence>
<dbReference type="InterPro" id="IPR052933">
    <property type="entry name" value="DNA_Protect_Modify"/>
</dbReference>
<proteinExistence type="predicted"/>
<dbReference type="EMBL" id="WUQX01000001">
    <property type="protein sequence ID" value="MXP78577.1"/>
    <property type="molecule type" value="Genomic_DNA"/>
</dbReference>
<evidence type="ECO:0000256" key="1">
    <source>
        <dbReference type="SAM" id="Coils"/>
    </source>
</evidence>
<feature type="domain" description="Helicase C-terminal" evidence="4">
    <location>
        <begin position="2762"/>
        <end position="2852"/>
    </location>
</feature>
<dbReference type="InterPro" id="IPR016151">
    <property type="entry name" value="DNA_mismatch_repair_MutS_N"/>
</dbReference>
<feature type="region of interest" description="Disordered" evidence="2">
    <location>
        <begin position="1198"/>
        <end position="1226"/>
    </location>
</feature>
<dbReference type="SMART" id="SM00487">
    <property type="entry name" value="DEXDc"/>
    <property type="match status" value="1"/>
</dbReference>
<dbReference type="Proteomes" id="UP000460412">
    <property type="component" value="Unassembled WGS sequence"/>
</dbReference>
<protein>
    <submittedName>
        <fullName evidence="5">DEAD/DEAH box helicase family protein</fullName>
    </submittedName>
</protein>
<organism evidence="5 6">
    <name type="scientific">Sporofaciens musculi</name>
    <dbReference type="NCBI Taxonomy" id="2681861"/>
    <lineage>
        <taxon>Bacteria</taxon>
        <taxon>Bacillati</taxon>
        <taxon>Bacillota</taxon>
        <taxon>Clostridia</taxon>
        <taxon>Lachnospirales</taxon>
        <taxon>Lachnospiraceae</taxon>
        <taxon>Sporofaciens</taxon>
    </lineage>
</organism>
<feature type="compositionally biased region" description="Basic and acidic residues" evidence="2">
    <location>
        <begin position="519"/>
        <end position="549"/>
    </location>
</feature>
<evidence type="ECO:0000259" key="4">
    <source>
        <dbReference type="SMART" id="SM00490"/>
    </source>
</evidence>
<feature type="domain" description="Helicase ATP-binding" evidence="3">
    <location>
        <begin position="2291"/>
        <end position="2565"/>
    </location>
</feature>
<feature type="region of interest" description="Disordered" evidence="2">
    <location>
        <begin position="516"/>
        <end position="551"/>
    </location>
</feature>
<dbReference type="GO" id="GO:0005524">
    <property type="term" value="F:ATP binding"/>
    <property type="evidence" value="ECO:0007669"/>
    <property type="project" value="InterPro"/>
</dbReference>
<gene>
    <name evidence="5" type="ORF">GN277_25515</name>
</gene>
<dbReference type="InterPro" id="IPR054203">
    <property type="entry name" value="DUF6908"/>
</dbReference>
<keyword evidence="5" id="KW-0067">ATP-binding</keyword>
<dbReference type="GO" id="GO:0030983">
    <property type="term" value="F:mismatched DNA binding"/>
    <property type="evidence" value="ECO:0007669"/>
    <property type="project" value="InterPro"/>
</dbReference>
<feature type="compositionally biased region" description="Basic and acidic residues" evidence="2">
    <location>
        <begin position="2731"/>
        <end position="2744"/>
    </location>
</feature>
<keyword evidence="5" id="KW-0378">Hydrolase</keyword>
<dbReference type="Gene3D" id="3.40.50.150">
    <property type="entry name" value="Vaccinia Virus protein VP39"/>
    <property type="match status" value="1"/>
</dbReference>
<dbReference type="InterPro" id="IPR007695">
    <property type="entry name" value="DNA_mismatch_repair_MutS-lik_N"/>
</dbReference>
<feature type="compositionally biased region" description="Basic and acidic residues" evidence="2">
    <location>
        <begin position="1211"/>
        <end position="1226"/>
    </location>
</feature>
<dbReference type="PANTHER" id="PTHR41313:SF1">
    <property type="entry name" value="DNA METHYLASE ADENINE-SPECIFIC DOMAIN-CONTAINING PROTEIN"/>
    <property type="match status" value="1"/>
</dbReference>
<dbReference type="InterPro" id="IPR027417">
    <property type="entry name" value="P-loop_NTPase"/>
</dbReference>
<keyword evidence="5" id="KW-0347">Helicase</keyword>
<dbReference type="Gene3D" id="3.40.50.300">
    <property type="entry name" value="P-loop containing nucleotide triphosphate hydrolases"/>
    <property type="match status" value="2"/>
</dbReference>
<dbReference type="GO" id="GO:0004386">
    <property type="term" value="F:helicase activity"/>
    <property type="evidence" value="ECO:0007669"/>
    <property type="project" value="UniProtKB-KW"/>
</dbReference>
<evidence type="ECO:0000313" key="5">
    <source>
        <dbReference type="EMBL" id="MXP78577.1"/>
    </source>
</evidence>
<dbReference type="PRINTS" id="PR00507">
    <property type="entry name" value="N12N6MTFRASE"/>
</dbReference>
<feature type="compositionally biased region" description="Gly residues" evidence="2">
    <location>
        <begin position="1"/>
        <end position="17"/>
    </location>
</feature>
<dbReference type="Pfam" id="PF01624">
    <property type="entry name" value="MutS_I"/>
    <property type="match status" value="1"/>
</dbReference>
<dbReference type="SUPFAM" id="SSF53335">
    <property type="entry name" value="S-adenosyl-L-methionine-dependent methyltransferases"/>
    <property type="match status" value="1"/>
</dbReference>
<dbReference type="GO" id="GO:0016787">
    <property type="term" value="F:hydrolase activity"/>
    <property type="evidence" value="ECO:0007669"/>
    <property type="project" value="InterPro"/>
</dbReference>
<dbReference type="InterPro" id="IPR006935">
    <property type="entry name" value="Helicase/UvrB_N"/>
</dbReference>
<feature type="region of interest" description="Disordered" evidence="2">
    <location>
        <begin position="802"/>
        <end position="865"/>
    </location>
</feature>
<dbReference type="GO" id="GO:0006298">
    <property type="term" value="P:mismatch repair"/>
    <property type="evidence" value="ECO:0007669"/>
    <property type="project" value="InterPro"/>
</dbReference>
<feature type="coiled-coil region" evidence="1">
    <location>
        <begin position="2433"/>
        <end position="2460"/>
    </location>
</feature>
<feature type="compositionally biased region" description="Polar residues" evidence="2">
    <location>
        <begin position="825"/>
        <end position="834"/>
    </location>
</feature>
<reference evidence="5 6" key="1">
    <citation type="submission" date="2019-12" db="EMBL/GenBank/DDBJ databases">
        <title>Sporaefaciens musculi gen. nov., sp. nov., a novel bacterium isolated from the caecum of an obese mouse.</title>
        <authorList>
            <person name="Rasmussen T.S."/>
            <person name="Streidl T."/>
            <person name="Hitch T.C.A."/>
            <person name="Wortmann E."/>
            <person name="Deptula P."/>
            <person name="Hansen M."/>
            <person name="Nielsen D.S."/>
            <person name="Clavel T."/>
            <person name="Vogensen F.K."/>
        </authorList>
    </citation>
    <scope>NUCLEOTIDE SEQUENCE [LARGE SCALE GENOMIC DNA]</scope>
    <source>
        <strain evidence="5 6">WCA-9-b2</strain>
    </source>
</reference>